<evidence type="ECO:0000313" key="6">
    <source>
        <dbReference type="EMBL" id="GFH11689.1"/>
    </source>
</evidence>
<comment type="subcellular location">
    <subcellularLocation>
        <location evidence="1">Nucleus</location>
    </subcellularLocation>
</comment>
<dbReference type="AlphaFoldDB" id="A0A699YYL4"/>
<name>A0A699YYL4_HAELA</name>
<reference evidence="6 7" key="1">
    <citation type="submission" date="2020-02" db="EMBL/GenBank/DDBJ databases">
        <title>Draft genome sequence of Haematococcus lacustris strain NIES-144.</title>
        <authorList>
            <person name="Morimoto D."/>
            <person name="Nakagawa S."/>
            <person name="Yoshida T."/>
            <person name="Sawayama S."/>
        </authorList>
    </citation>
    <scope>NUCLEOTIDE SEQUENCE [LARGE SCALE GENOMIC DNA]</scope>
    <source>
        <strain evidence="6 7">NIES-144</strain>
    </source>
</reference>
<keyword evidence="7" id="KW-1185">Reference proteome</keyword>
<sequence length="93" mass="9419">MASWGVAAGGGDNLVLRCGHKAPAAPLAVTKQGKANTASRGAATEGLGVKEEEGGPQGARQAAVQAVSRHRARYLPPSSTPPGFWNLGFPDSP</sequence>
<evidence type="ECO:0000256" key="3">
    <source>
        <dbReference type="ARBA" id="ARBA00023242"/>
    </source>
</evidence>
<gene>
    <name evidence="6" type="ORF">HaLaN_07229</name>
</gene>
<evidence type="ECO:0000256" key="1">
    <source>
        <dbReference type="ARBA" id="ARBA00004123"/>
    </source>
</evidence>
<evidence type="ECO:0000256" key="4">
    <source>
        <dbReference type="SAM" id="MobiDB-lite"/>
    </source>
</evidence>
<dbReference type="EMBL" id="BLLF01000426">
    <property type="protein sequence ID" value="GFH11689.1"/>
    <property type="molecule type" value="Genomic_DNA"/>
</dbReference>
<evidence type="ECO:0000256" key="2">
    <source>
        <dbReference type="ARBA" id="ARBA00022763"/>
    </source>
</evidence>
<dbReference type="GO" id="GO:0006281">
    <property type="term" value="P:DNA repair"/>
    <property type="evidence" value="ECO:0007669"/>
    <property type="project" value="InterPro"/>
</dbReference>
<feature type="domain" description="DNA endonuclease activator Ctp1 C-terminal" evidence="5">
    <location>
        <begin position="53"/>
        <end position="92"/>
    </location>
</feature>
<evidence type="ECO:0000259" key="5">
    <source>
        <dbReference type="Pfam" id="PF08573"/>
    </source>
</evidence>
<protein>
    <recommendedName>
        <fullName evidence="5">DNA endonuclease activator Ctp1 C-terminal domain-containing protein</fullName>
    </recommendedName>
</protein>
<dbReference type="InterPro" id="IPR013882">
    <property type="entry name" value="Ctp1_C"/>
</dbReference>
<evidence type="ECO:0000313" key="7">
    <source>
        <dbReference type="Proteomes" id="UP000485058"/>
    </source>
</evidence>
<dbReference type="GO" id="GO:0005634">
    <property type="term" value="C:nucleus"/>
    <property type="evidence" value="ECO:0007669"/>
    <property type="project" value="UniProtKB-SubCell"/>
</dbReference>
<keyword evidence="2" id="KW-0227">DNA damage</keyword>
<accession>A0A699YYL4</accession>
<organism evidence="6 7">
    <name type="scientific">Haematococcus lacustris</name>
    <name type="common">Green alga</name>
    <name type="synonym">Haematococcus pluvialis</name>
    <dbReference type="NCBI Taxonomy" id="44745"/>
    <lineage>
        <taxon>Eukaryota</taxon>
        <taxon>Viridiplantae</taxon>
        <taxon>Chlorophyta</taxon>
        <taxon>core chlorophytes</taxon>
        <taxon>Chlorophyceae</taxon>
        <taxon>CS clade</taxon>
        <taxon>Chlamydomonadales</taxon>
        <taxon>Haematococcaceae</taxon>
        <taxon>Haematococcus</taxon>
    </lineage>
</organism>
<comment type="caution">
    <text evidence="6">The sequence shown here is derived from an EMBL/GenBank/DDBJ whole genome shotgun (WGS) entry which is preliminary data.</text>
</comment>
<dbReference type="Pfam" id="PF08573">
    <property type="entry name" value="SAE2"/>
    <property type="match status" value="1"/>
</dbReference>
<dbReference type="Proteomes" id="UP000485058">
    <property type="component" value="Unassembled WGS sequence"/>
</dbReference>
<keyword evidence="3" id="KW-0539">Nucleus</keyword>
<proteinExistence type="predicted"/>
<feature type="region of interest" description="Disordered" evidence="4">
    <location>
        <begin position="29"/>
        <end position="93"/>
    </location>
</feature>